<dbReference type="AlphaFoldDB" id="A0A9K3D3P4"/>
<keyword evidence="1" id="KW-0812">Transmembrane</keyword>
<feature type="non-terminal residue" evidence="2">
    <location>
        <position position="1"/>
    </location>
</feature>
<evidence type="ECO:0000313" key="3">
    <source>
        <dbReference type="Proteomes" id="UP000265618"/>
    </source>
</evidence>
<dbReference type="Proteomes" id="UP000265618">
    <property type="component" value="Unassembled WGS sequence"/>
</dbReference>
<evidence type="ECO:0000313" key="2">
    <source>
        <dbReference type="EMBL" id="GIQ88563.1"/>
    </source>
</evidence>
<gene>
    <name evidence="2" type="ORF">KIPB_010842</name>
</gene>
<keyword evidence="3" id="KW-1185">Reference proteome</keyword>
<keyword evidence="1" id="KW-1133">Transmembrane helix</keyword>
<proteinExistence type="predicted"/>
<comment type="caution">
    <text evidence="2">The sequence shown here is derived from an EMBL/GenBank/DDBJ whole genome shotgun (WGS) entry which is preliminary data.</text>
</comment>
<dbReference type="EMBL" id="BDIP01004182">
    <property type="protein sequence ID" value="GIQ88563.1"/>
    <property type="molecule type" value="Genomic_DNA"/>
</dbReference>
<name>A0A9K3D3P4_9EUKA</name>
<sequence>PNHTVYVFHRSANGAVWEYQHNHTYGVSNAVDMIGKVVTYTSPDTLDLSAVTSTCGITTTTFTVLVDGSPTTSDLSGSMSATWNDASTTTNVVSYVSGNTYSVAVMAPTTEGTYTLSVKHSTTTLLSDTTTVSMVLNVANSAATFSLPAYNIVSDGTIGPGDFEFDCFPKDDCNNTMTSKDVIYTICKDSGATCIVGDEPFKLTNAGGYGVWEYIMAEGVWTYTATVDGTEIKAQSIDIAPTFATVGTDTVGVSASLSTLTGLPTSTDEAYISSLVIKDLYDANVEADLSPVVTWDGSVVTATWVPATNSYTISGTAASSAESYAITVTVNSVEIVSEAVATTYGITTSLDLSVEHTCQTETVTFTLIKNGATYTTDMSSLLTAKWDNTTPAPIAYSPTDSTYSLGVTVPSGSGTHILVLYLDGGIIASDTASYYDGYDQSSSSMNLASPLALLDATFTVTMDLRDYCGSVYEIMDAEVTVTDGTHSDTQTARSGNSYAVDFDFGFEGVYTITSVGIVNDQAVAKDETNPTLFTESISIAPVVYMDSVAVSAQLNTLTGLPTETQQGYTATLTIKDVSGDAIFEDMSPVVMFGDTVMVADAVPGTGSYTITGTSGSDEAEFDATVTLSGVTILTAPVSLVAPPFPWMIVIIAAAVVCAIVAGLTVYCCCIRSKGDAKTDATVNAMEGGVTPVGMVGMPVVQQVPVE</sequence>
<reference evidence="2 3" key="1">
    <citation type="journal article" date="2018" name="PLoS ONE">
        <title>The draft genome of Kipferlia bialata reveals reductive genome evolution in fornicate parasites.</title>
        <authorList>
            <person name="Tanifuji G."/>
            <person name="Takabayashi S."/>
            <person name="Kume K."/>
            <person name="Takagi M."/>
            <person name="Nakayama T."/>
            <person name="Kamikawa R."/>
            <person name="Inagaki Y."/>
            <person name="Hashimoto T."/>
        </authorList>
    </citation>
    <scope>NUCLEOTIDE SEQUENCE [LARGE SCALE GENOMIC DNA]</scope>
    <source>
        <strain evidence="2">NY0173</strain>
    </source>
</reference>
<protein>
    <submittedName>
        <fullName evidence="2">Uncharacterized protein</fullName>
    </submittedName>
</protein>
<organism evidence="2 3">
    <name type="scientific">Kipferlia bialata</name>
    <dbReference type="NCBI Taxonomy" id="797122"/>
    <lineage>
        <taxon>Eukaryota</taxon>
        <taxon>Metamonada</taxon>
        <taxon>Carpediemonas-like organisms</taxon>
        <taxon>Kipferlia</taxon>
    </lineage>
</organism>
<keyword evidence="1" id="KW-0472">Membrane</keyword>
<feature type="transmembrane region" description="Helical" evidence="1">
    <location>
        <begin position="644"/>
        <end position="668"/>
    </location>
</feature>
<accession>A0A9K3D3P4</accession>
<evidence type="ECO:0000256" key="1">
    <source>
        <dbReference type="SAM" id="Phobius"/>
    </source>
</evidence>